<dbReference type="Proteomes" id="UP001059209">
    <property type="component" value="Chromosome"/>
</dbReference>
<evidence type="ECO:0000313" key="2">
    <source>
        <dbReference type="Proteomes" id="UP001059209"/>
    </source>
</evidence>
<organism evidence="1 2">
    <name type="scientific">Maribacter litopenaei</name>
    <dbReference type="NCBI Taxonomy" id="2976127"/>
    <lineage>
        <taxon>Bacteria</taxon>
        <taxon>Pseudomonadati</taxon>
        <taxon>Bacteroidota</taxon>
        <taxon>Flavobacteriia</taxon>
        <taxon>Flavobacteriales</taxon>
        <taxon>Flavobacteriaceae</taxon>
        <taxon>Maribacter</taxon>
    </lineage>
</organism>
<keyword evidence="2" id="KW-1185">Reference proteome</keyword>
<dbReference type="RefSeq" id="WP_260572267.1">
    <property type="nucleotide sequence ID" value="NZ_CP104205.1"/>
</dbReference>
<sequence length="65" mass="7631">MKIINSLKAVPILAVPDSFNFQQLKTVIFSTDFMKAYDKFELESLMELVNISERRGRDYSCIRRI</sequence>
<protein>
    <submittedName>
        <fullName evidence="1">Uncharacterized protein</fullName>
    </submittedName>
</protein>
<proteinExistence type="predicted"/>
<accession>A0ABY5Y6C8</accession>
<gene>
    <name evidence="1" type="ORF">NYZ99_15985</name>
</gene>
<dbReference type="EMBL" id="CP104205">
    <property type="protein sequence ID" value="UWX54408.1"/>
    <property type="molecule type" value="Genomic_DNA"/>
</dbReference>
<evidence type="ECO:0000313" key="1">
    <source>
        <dbReference type="EMBL" id="UWX54408.1"/>
    </source>
</evidence>
<reference evidence="1" key="1">
    <citation type="submission" date="2022-09" db="EMBL/GenBank/DDBJ databases">
        <title>Maribacter litopenaei sp. nov., isolated from the intestinal tract of the Pacific White Shrimp, Litopenaeus vannamei.</title>
        <authorList>
            <person name="Kim S.Y."/>
            <person name="Hwang C.Y."/>
        </authorList>
    </citation>
    <scope>NUCLEOTIDE SEQUENCE</scope>
    <source>
        <strain evidence="1">HL-LV01</strain>
    </source>
</reference>
<name>A0ABY5Y6C8_9FLAO</name>